<reference evidence="1 2" key="1">
    <citation type="submission" date="2018-05" db="EMBL/GenBank/DDBJ databases">
        <title>Complete Genome Sequences of Extremely Thermoacidophilic, Metal-Mobilizing Type-Strain Members of the Archaeal Family Sulfolobaceae: Acidianus brierleyi DSM-1651T, Acidianus sulfidivorans DSM-18786T, Metallosphaera hakonensis DSM-7519T, and Metallosphaera prunae DSM-10039T.</title>
        <authorList>
            <person name="Counts J.A."/>
            <person name="Kelly R.M."/>
        </authorList>
    </citation>
    <scope>NUCLEOTIDE SEQUENCE [LARGE SCALE GENOMIC DNA]</scope>
    <source>
        <strain evidence="1 2">JP7</strain>
    </source>
</reference>
<dbReference type="AlphaFoldDB" id="A0A2U9IKF1"/>
<accession>A0A2U9IKF1</accession>
<dbReference type="OrthoDB" id="33779at2157"/>
<dbReference type="GeneID" id="36836783"/>
<gene>
    <name evidence="1" type="ORF">DFR86_02400</name>
</gene>
<evidence type="ECO:0000313" key="2">
    <source>
        <dbReference type="Proteomes" id="UP000248410"/>
    </source>
</evidence>
<name>A0A2U9IKF1_9CREN</name>
<evidence type="ECO:0000313" key="1">
    <source>
        <dbReference type="EMBL" id="AWR96511.1"/>
    </source>
</evidence>
<protein>
    <submittedName>
        <fullName evidence="1">Uncharacterized protein</fullName>
    </submittedName>
</protein>
<sequence length="419" mass="47644">MVTLKVYSDPNEAIVSCLLINDDGSEKNIVTISLEDNGIHVHKLVGEDSYYILSPIAQIDVLIKEVIEEIAEELNIKSIVFKFGEYDENTNDLVLSDEWYNIEKLALAASKHTALSSDIESKIVIGIVKFTNYLFAATVIRKEDTFPLVQVIYDKSYNPSIIKIFNELGQLVEERRENIDNFNEYVKSLVSSSEDVTIIYRESLEEIPSPREVTSDNGDKHFIGVIFKYIAGFIPSLSENMANNSSNKKIILKNKKKFIKFLRAILYVDKLSKEGGVEVILPSYAVSLPLVYSEIEKLKSRTEKILLNKLNIKEENINYFGASEELLKELSNAKNSINNEFYLDVRILPIAFLIVANTKQQFDDYAKRIINGPTSDGYEILDELIKDNLSTFFIGYLMSLEEALIIYSDIFNELSKDGK</sequence>
<proteinExistence type="predicted"/>
<dbReference type="EMBL" id="CP029288">
    <property type="protein sequence ID" value="AWR96511.1"/>
    <property type="molecule type" value="Genomic_DNA"/>
</dbReference>
<keyword evidence="2" id="KW-1185">Reference proteome</keyword>
<organism evidence="1 2">
    <name type="scientific">Acidianus sulfidivorans JP7</name>
    <dbReference type="NCBI Taxonomy" id="619593"/>
    <lineage>
        <taxon>Archaea</taxon>
        <taxon>Thermoproteota</taxon>
        <taxon>Thermoprotei</taxon>
        <taxon>Sulfolobales</taxon>
        <taxon>Sulfolobaceae</taxon>
        <taxon>Acidianus</taxon>
    </lineage>
</organism>
<dbReference type="KEGG" id="asul:DFR86_02400"/>
<dbReference type="Proteomes" id="UP000248410">
    <property type="component" value="Chromosome"/>
</dbReference>
<dbReference type="RefSeq" id="WP_110379401.1">
    <property type="nucleotide sequence ID" value="NZ_CP029288.2"/>
</dbReference>